<dbReference type="AlphaFoldDB" id="G0QQ77"/>
<keyword evidence="6" id="KW-1185">Reference proteome</keyword>
<dbReference type="Gene3D" id="1.10.220.20">
    <property type="match status" value="1"/>
</dbReference>
<dbReference type="InterPro" id="IPR035999">
    <property type="entry name" value="Sec7_dom_sf"/>
</dbReference>
<dbReference type="OMA" id="IEHFDQA"/>
<keyword evidence="3" id="KW-0812">Transmembrane</keyword>
<dbReference type="Pfam" id="PF12783">
    <property type="entry name" value="Sec7-like_HUS"/>
    <property type="match status" value="1"/>
</dbReference>
<dbReference type="RefSeq" id="XP_004036623.1">
    <property type="nucleotide sequence ID" value="XM_004036575.1"/>
</dbReference>
<evidence type="ECO:0000259" key="4">
    <source>
        <dbReference type="PROSITE" id="PS50190"/>
    </source>
</evidence>
<dbReference type="SMART" id="SM00222">
    <property type="entry name" value="Sec7"/>
    <property type="match status" value="1"/>
</dbReference>
<feature type="transmembrane region" description="Helical" evidence="3">
    <location>
        <begin position="662"/>
        <end position="682"/>
    </location>
</feature>
<dbReference type="InterPro" id="IPR000904">
    <property type="entry name" value="Sec7_dom"/>
</dbReference>
<evidence type="ECO:0000313" key="5">
    <source>
        <dbReference type="EMBL" id="EGR32637.1"/>
    </source>
</evidence>
<dbReference type="eggNOG" id="KOG0929">
    <property type="taxonomic scope" value="Eukaryota"/>
</dbReference>
<dbReference type="GO" id="GO:0032012">
    <property type="term" value="P:regulation of ARF protein signal transduction"/>
    <property type="evidence" value="ECO:0007669"/>
    <property type="project" value="InterPro"/>
</dbReference>
<dbReference type="InParanoid" id="G0QQ77"/>
<dbReference type="GeneID" id="14908750"/>
<name>G0QQ77_ICHMU</name>
<dbReference type="InterPro" id="IPR032691">
    <property type="entry name" value="Mon2/Sec7/BIG1-like_HUS"/>
</dbReference>
<evidence type="ECO:0000313" key="6">
    <source>
        <dbReference type="Proteomes" id="UP000008983"/>
    </source>
</evidence>
<sequence>MNNLQDFQLFQDTLIISLEKIRKNIPKKYKAYKDYIKETSQQIKQLQQSQQANLSVNKYFLIYKLAINSKIQKLIDVSINAIAILVQNNFLDGNCEDYTQDINLEDFKEQLEQKKSDPSNKRKLIQTIIETIIQTVNPKDEQIQQNIIKIIVELATNKKSELHGSSLSQSIETLIYIYSNGLQEQDKKEQPSSYNNENKTQEEQQGNAFTECLEELNHYLKYQNDYQNNQFTYQSLCYNVVQGMIDQVCVQNEELLNENSQKIGQYRWCYYCRNPANNFCKELNIPVCSDECQTNIIQKEEKINKEYNVHISFCKSTFEDCLTILYTLSNILSSEQEQMVNFVGSLIKQKILVLKILYSILYLKDINLFEKQQAVQIIKESLFNGILKCALHSDSNILQQTFSIFLILFINHKKELKNEILIFINEIIIKLLESTNSSSSHKYLALQVFNNYFQKSQIVIDFYVNYDCSPNQIQLTEKAVQILSFISTGYYKKPEFSLLINSLQEQNLSSYAIETLCILIKSIFDYYENYQMNLQKNEPNKNNLDESSNNIYNIHQNDEPQKSIDTVQLQNQIDRQDYIKIETQRAIMKFNKKPNSGIKHLFETGILKADDAKGITQFLRNNNSISKDALGEYIGGYKEININVLSEFTDALNFKGMKLDEAMRYFLTEFTLPGEVFFFIFLKQKQYKIRHKQQIEFFKNSEINFKWIILRYLIVLEVHIHYRFY</sequence>
<dbReference type="Pfam" id="PF16213">
    <property type="entry name" value="DCB"/>
    <property type="match status" value="1"/>
</dbReference>
<dbReference type="SUPFAM" id="SSF48425">
    <property type="entry name" value="Sec7 domain"/>
    <property type="match status" value="1"/>
</dbReference>
<protein>
    <submittedName>
        <fullName evidence="5">Sec7 domain protein</fullName>
    </submittedName>
</protein>
<keyword evidence="2" id="KW-0653">Protein transport</keyword>
<dbReference type="InterPro" id="IPR032629">
    <property type="entry name" value="DCB_dom"/>
</dbReference>
<dbReference type="Pfam" id="PF01369">
    <property type="entry name" value="Sec7"/>
    <property type="match status" value="1"/>
</dbReference>
<dbReference type="GO" id="GO:0015031">
    <property type="term" value="P:protein transport"/>
    <property type="evidence" value="ECO:0007669"/>
    <property type="project" value="UniProtKB-KW"/>
</dbReference>
<dbReference type="OrthoDB" id="18431at2759"/>
<reference evidence="5 6" key="1">
    <citation type="submission" date="2011-07" db="EMBL/GenBank/DDBJ databases">
        <authorList>
            <person name="Coyne R."/>
            <person name="Brami D."/>
            <person name="Johnson J."/>
            <person name="Hostetler J."/>
            <person name="Hannick L."/>
            <person name="Clark T."/>
            <person name="Cassidy-Hanley D."/>
            <person name="Inman J."/>
        </authorList>
    </citation>
    <scope>NUCLEOTIDE SEQUENCE [LARGE SCALE GENOMIC DNA]</scope>
    <source>
        <strain evidence="5 6">G5</strain>
    </source>
</reference>
<dbReference type="EMBL" id="GL983617">
    <property type="protein sequence ID" value="EGR32637.1"/>
    <property type="molecule type" value="Genomic_DNA"/>
</dbReference>
<proteinExistence type="predicted"/>
<dbReference type="PANTHER" id="PTHR10663:SF375">
    <property type="entry name" value="LD29171P"/>
    <property type="match status" value="1"/>
</dbReference>
<dbReference type="PANTHER" id="PTHR10663">
    <property type="entry name" value="GUANYL-NUCLEOTIDE EXCHANGE FACTOR"/>
    <property type="match status" value="1"/>
</dbReference>
<keyword evidence="3" id="KW-1133">Transmembrane helix</keyword>
<dbReference type="Proteomes" id="UP000008983">
    <property type="component" value="Unassembled WGS sequence"/>
</dbReference>
<evidence type="ECO:0000256" key="3">
    <source>
        <dbReference type="SAM" id="Phobius"/>
    </source>
</evidence>
<dbReference type="InterPro" id="IPR016024">
    <property type="entry name" value="ARM-type_fold"/>
</dbReference>
<gene>
    <name evidence="5" type="ORF">IMG5_076670</name>
</gene>
<evidence type="ECO:0000256" key="2">
    <source>
        <dbReference type="ARBA" id="ARBA00022927"/>
    </source>
</evidence>
<dbReference type="GO" id="GO:0005085">
    <property type="term" value="F:guanyl-nucleotide exchange factor activity"/>
    <property type="evidence" value="ECO:0007669"/>
    <property type="project" value="InterPro"/>
</dbReference>
<accession>G0QQ77</accession>
<feature type="domain" description="SEC7" evidence="4">
    <location>
        <begin position="568"/>
        <end position="721"/>
    </location>
</feature>
<dbReference type="STRING" id="857967.G0QQ77"/>
<keyword evidence="1" id="KW-0813">Transport</keyword>
<dbReference type="PROSITE" id="PS50190">
    <property type="entry name" value="SEC7"/>
    <property type="match status" value="1"/>
</dbReference>
<keyword evidence="3" id="KW-0472">Membrane</keyword>
<evidence type="ECO:0000256" key="1">
    <source>
        <dbReference type="ARBA" id="ARBA00022448"/>
    </source>
</evidence>
<dbReference type="CDD" id="cd23022">
    <property type="entry name" value="zf-HIT_DDX59"/>
    <property type="match status" value="1"/>
</dbReference>
<organism evidence="5 6">
    <name type="scientific">Ichthyophthirius multifiliis</name>
    <name type="common">White spot disease agent</name>
    <name type="synonym">Ich</name>
    <dbReference type="NCBI Taxonomy" id="5932"/>
    <lineage>
        <taxon>Eukaryota</taxon>
        <taxon>Sar</taxon>
        <taxon>Alveolata</taxon>
        <taxon>Ciliophora</taxon>
        <taxon>Intramacronucleata</taxon>
        <taxon>Oligohymenophorea</taxon>
        <taxon>Hymenostomatida</taxon>
        <taxon>Ophryoglenina</taxon>
        <taxon>Ichthyophthirius</taxon>
    </lineage>
</organism>
<dbReference type="SUPFAM" id="SSF48371">
    <property type="entry name" value="ARM repeat"/>
    <property type="match status" value="1"/>
</dbReference>